<dbReference type="SMART" id="SM00382">
    <property type="entry name" value="AAA"/>
    <property type="match status" value="1"/>
</dbReference>
<evidence type="ECO:0000256" key="4">
    <source>
        <dbReference type="ARBA" id="ARBA00022741"/>
    </source>
</evidence>
<dbReference type="InterPro" id="IPR057495">
    <property type="entry name" value="AAA_lid_BCS1"/>
</dbReference>
<sequence length="782" mass="88061">MAFLGSLTQQTSAMNDTPLNDTPSLDTPEKQGLFSSVTSNPLFSAGFGLIAVGTALSLFKKGTTIGTSVLRRKLLVTLEIPSKDKSYLWFLQWMSHNAPKRQVNHLAVETSFKQHDNGSVSTKFGLVPGPGTHYFKYRNIWMQVQRQRDGKMMDLTTGSPWETITITTLSRDREVFKQLLHEAQEMALKKQEGKTVLYTSYGPEWRPFGMPRKRRLLDSVILDKGITDRIVNDVKAFIGNGKWYNERGIPYRRGYLLYGPPGSGKSSFIQALAGELEYNICILNLSERGLTDDRLNHLLSNVPERSIMLLEDIDAAFTKRSQSDNQGYQSMITFSGLLNSLDGVASAEERIIFLTTNHVEKLDPALIRPGRVDLKEYLGNATDYQIKKMFLRFYDDEALADKFVEKTRGRDISTASLQGHFVYYKDKPQEAVDQADSFGERLFYTGEDSIYEESIIETPAMMASLSPDARLSYEQAKAFQQRHPPESVPTDITLSQYVSIQEKGVAAFEFEWDMETQSFVSARTEIQFVSGESCVQTNLPLPRNQEVYYWEAKMFEKPTTTTVSVGVATKPYPYWRLPGWNRHSVGYFSNTGNKHFNNPFAGKPYGFTYEEGDVIGVGYRHRTGTIFFTRNGRKLDEACFGLRYNLFPTIGANGPCQVHVNLGQMGFVFVEANVKKWGLAPVQGTLAPPPAYGYEAGSLLLERGRTGETSHLLSPVMSHYGSTHISIPSIVEHIPSSSDEDEVDDNTPLIQQVLSNQSMPIPSPQRQTIFIKKNWRGIEELG</sequence>
<protein>
    <recommendedName>
        <fullName evidence="13">B30.2/SPRY domain-containing protein</fullName>
    </recommendedName>
</protein>
<keyword evidence="7" id="KW-0067">ATP-binding</keyword>
<comment type="subcellular location">
    <subcellularLocation>
        <location evidence="1">Mitochondrion inner membrane</location>
        <topology evidence="1">Single-pass membrane protein</topology>
    </subcellularLocation>
</comment>
<feature type="compositionally biased region" description="Polar residues" evidence="12">
    <location>
        <begin position="12"/>
        <end position="25"/>
    </location>
</feature>
<dbReference type="PROSITE" id="PS50188">
    <property type="entry name" value="B302_SPRY"/>
    <property type="match status" value="1"/>
</dbReference>
<evidence type="ECO:0000256" key="5">
    <source>
        <dbReference type="ARBA" id="ARBA00022792"/>
    </source>
</evidence>
<dbReference type="Pfam" id="PF08740">
    <property type="entry name" value="BCS1_N"/>
    <property type="match status" value="1"/>
</dbReference>
<keyword evidence="5" id="KW-0999">Mitochondrion inner membrane</keyword>
<dbReference type="PROSITE" id="PS00674">
    <property type="entry name" value="AAA"/>
    <property type="match status" value="1"/>
</dbReference>
<evidence type="ECO:0000313" key="15">
    <source>
        <dbReference type="Proteomes" id="UP001473302"/>
    </source>
</evidence>
<dbReference type="SUPFAM" id="SSF52540">
    <property type="entry name" value="P-loop containing nucleoside triphosphate hydrolases"/>
    <property type="match status" value="1"/>
</dbReference>
<dbReference type="InterPro" id="IPR003960">
    <property type="entry name" value="ATPase_AAA_CS"/>
</dbReference>
<evidence type="ECO:0000256" key="7">
    <source>
        <dbReference type="ARBA" id="ARBA00022840"/>
    </source>
</evidence>
<dbReference type="Pfam" id="PF00622">
    <property type="entry name" value="SPRY"/>
    <property type="match status" value="1"/>
</dbReference>
<dbReference type="PANTHER" id="PTHR23070">
    <property type="entry name" value="BCS1 AAA-TYPE ATPASE"/>
    <property type="match status" value="1"/>
</dbReference>
<dbReference type="InterPro" id="IPR001870">
    <property type="entry name" value="B30.2/SPRY"/>
</dbReference>
<dbReference type="CDD" id="cd19510">
    <property type="entry name" value="RecA-like_BCS1"/>
    <property type="match status" value="1"/>
</dbReference>
<dbReference type="Gene3D" id="3.40.50.300">
    <property type="entry name" value="P-loop containing nucleotide triphosphate hydrolases"/>
    <property type="match status" value="1"/>
</dbReference>
<keyword evidence="10" id="KW-0472">Membrane</keyword>
<comment type="catalytic activity">
    <reaction evidence="11">
        <text>ATP + H2O = ADP + phosphate + H(+)</text>
        <dbReference type="Rhea" id="RHEA:13065"/>
        <dbReference type="ChEBI" id="CHEBI:15377"/>
        <dbReference type="ChEBI" id="CHEBI:15378"/>
        <dbReference type="ChEBI" id="CHEBI:30616"/>
        <dbReference type="ChEBI" id="CHEBI:43474"/>
        <dbReference type="ChEBI" id="CHEBI:456216"/>
    </reaction>
    <physiologicalReaction direction="left-to-right" evidence="11">
        <dbReference type="Rhea" id="RHEA:13066"/>
    </physiologicalReaction>
</comment>
<dbReference type="Pfam" id="PF25426">
    <property type="entry name" value="AAA_lid_BCS1"/>
    <property type="match status" value="1"/>
</dbReference>
<evidence type="ECO:0000256" key="10">
    <source>
        <dbReference type="ARBA" id="ARBA00023136"/>
    </source>
</evidence>
<dbReference type="InterPro" id="IPR003959">
    <property type="entry name" value="ATPase_AAA_core"/>
</dbReference>
<keyword evidence="4" id="KW-0547">Nucleotide-binding</keyword>
<keyword evidence="15" id="KW-1185">Reference proteome</keyword>
<dbReference type="InterPro" id="IPR003877">
    <property type="entry name" value="SPRY_dom"/>
</dbReference>
<dbReference type="CDD" id="cd12910">
    <property type="entry name" value="SPRY_SSH4_like"/>
    <property type="match status" value="1"/>
</dbReference>
<evidence type="ECO:0000256" key="1">
    <source>
        <dbReference type="ARBA" id="ARBA00004434"/>
    </source>
</evidence>
<reference evidence="14 15" key="1">
    <citation type="submission" date="2024-04" db="EMBL/GenBank/DDBJ databases">
        <title>genome sequences of Mucor flavus KT1a and Helicostylum pulchrum KT1b strains isolated from the surface of a dry-aged beef.</title>
        <authorList>
            <person name="Toyotome T."/>
            <person name="Hosono M."/>
            <person name="Torimaru M."/>
            <person name="Fukuda K."/>
            <person name="Mikami N."/>
        </authorList>
    </citation>
    <scope>NUCLEOTIDE SEQUENCE [LARGE SCALE GENOMIC DNA]</scope>
    <source>
        <strain evidence="14 15">KT1a</strain>
    </source>
</reference>
<proteinExistence type="inferred from homology"/>
<evidence type="ECO:0000259" key="13">
    <source>
        <dbReference type="PROSITE" id="PS50188"/>
    </source>
</evidence>
<evidence type="ECO:0000256" key="6">
    <source>
        <dbReference type="ARBA" id="ARBA00022801"/>
    </source>
</evidence>
<name>A0ABP9ZFB7_9FUNG</name>
<evidence type="ECO:0000256" key="8">
    <source>
        <dbReference type="ARBA" id="ARBA00022989"/>
    </source>
</evidence>
<dbReference type="InterPro" id="IPR014851">
    <property type="entry name" value="BCS1_N"/>
</dbReference>
<accession>A0ABP9ZFB7</accession>
<dbReference type="EMBL" id="BAABUK010000051">
    <property type="protein sequence ID" value="GAA5817814.1"/>
    <property type="molecule type" value="Genomic_DNA"/>
</dbReference>
<keyword evidence="6" id="KW-0378">Hydrolase</keyword>
<dbReference type="InterPro" id="IPR050747">
    <property type="entry name" value="Mitochondrial_chaperone_BCS1"/>
</dbReference>
<feature type="region of interest" description="Disordered" evidence="12">
    <location>
        <begin position="12"/>
        <end position="31"/>
    </location>
</feature>
<dbReference type="SMART" id="SM00449">
    <property type="entry name" value="SPRY"/>
    <property type="match status" value="1"/>
</dbReference>
<evidence type="ECO:0000256" key="3">
    <source>
        <dbReference type="ARBA" id="ARBA00022692"/>
    </source>
</evidence>
<comment type="caution">
    <text evidence="14">The sequence shown here is derived from an EMBL/GenBank/DDBJ whole genome shotgun (WGS) entry which is preliminary data.</text>
</comment>
<evidence type="ECO:0000256" key="11">
    <source>
        <dbReference type="ARBA" id="ARBA00048778"/>
    </source>
</evidence>
<dbReference type="InterPro" id="IPR043136">
    <property type="entry name" value="B30.2/SPRY_sf"/>
</dbReference>
<dbReference type="Gene3D" id="2.60.120.920">
    <property type="match status" value="1"/>
</dbReference>
<organism evidence="14 15">
    <name type="scientific">Mucor flavus</name>
    <dbReference type="NCBI Taxonomy" id="439312"/>
    <lineage>
        <taxon>Eukaryota</taxon>
        <taxon>Fungi</taxon>
        <taxon>Fungi incertae sedis</taxon>
        <taxon>Mucoromycota</taxon>
        <taxon>Mucoromycotina</taxon>
        <taxon>Mucoromycetes</taxon>
        <taxon>Mucorales</taxon>
        <taxon>Mucorineae</taxon>
        <taxon>Mucoraceae</taxon>
        <taxon>Mucor</taxon>
    </lineage>
</organism>
<evidence type="ECO:0000256" key="2">
    <source>
        <dbReference type="ARBA" id="ARBA00007448"/>
    </source>
</evidence>
<dbReference type="Pfam" id="PF00004">
    <property type="entry name" value="AAA"/>
    <property type="match status" value="1"/>
</dbReference>
<gene>
    <name evidence="14" type="ORF">MFLAVUS_011371</name>
</gene>
<evidence type="ECO:0000256" key="9">
    <source>
        <dbReference type="ARBA" id="ARBA00023128"/>
    </source>
</evidence>
<comment type="similarity">
    <text evidence="2">Belongs to the AAA ATPase family. BCS1 subfamily.</text>
</comment>
<keyword evidence="3" id="KW-0812">Transmembrane</keyword>
<keyword evidence="8" id="KW-1133">Transmembrane helix</keyword>
<dbReference type="InterPro" id="IPR003593">
    <property type="entry name" value="AAA+_ATPase"/>
</dbReference>
<dbReference type="SMART" id="SM01024">
    <property type="entry name" value="BCS1_N"/>
    <property type="match status" value="1"/>
</dbReference>
<feature type="domain" description="B30.2/SPRY" evidence="13">
    <location>
        <begin position="466"/>
        <end position="667"/>
    </location>
</feature>
<dbReference type="InterPro" id="IPR013320">
    <property type="entry name" value="ConA-like_dom_sf"/>
</dbReference>
<dbReference type="InterPro" id="IPR027417">
    <property type="entry name" value="P-loop_NTPase"/>
</dbReference>
<dbReference type="InterPro" id="IPR035780">
    <property type="entry name" value="SPRY_Ssh4-like"/>
</dbReference>
<evidence type="ECO:0000313" key="14">
    <source>
        <dbReference type="EMBL" id="GAA5817814.1"/>
    </source>
</evidence>
<dbReference type="Proteomes" id="UP001473302">
    <property type="component" value="Unassembled WGS sequence"/>
</dbReference>
<dbReference type="SUPFAM" id="SSF49899">
    <property type="entry name" value="Concanavalin A-like lectins/glucanases"/>
    <property type="match status" value="1"/>
</dbReference>
<evidence type="ECO:0000256" key="12">
    <source>
        <dbReference type="SAM" id="MobiDB-lite"/>
    </source>
</evidence>
<keyword evidence="9" id="KW-0496">Mitochondrion</keyword>